<name>A0AAD7EMM1_9AGAR</name>
<reference evidence="2" key="1">
    <citation type="submission" date="2023-03" db="EMBL/GenBank/DDBJ databases">
        <title>Massive genome expansion in bonnet fungi (Mycena s.s.) driven by repeated elements and novel gene families across ecological guilds.</title>
        <authorList>
            <consortium name="Lawrence Berkeley National Laboratory"/>
            <person name="Harder C.B."/>
            <person name="Miyauchi S."/>
            <person name="Viragh M."/>
            <person name="Kuo A."/>
            <person name="Thoen E."/>
            <person name="Andreopoulos B."/>
            <person name="Lu D."/>
            <person name="Skrede I."/>
            <person name="Drula E."/>
            <person name="Henrissat B."/>
            <person name="Morin E."/>
            <person name="Kohler A."/>
            <person name="Barry K."/>
            <person name="LaButti K."/>
            <person name="Morin E."/>
            <person name="Salamov A."/>
            <person name="Lipzen A."/>
            <person name="Mereny Z."/>
            <person name="Hegedus B."/>
            <person name="Baldrian P."/>
            <person name="Stursova M."/>
            <person name="Weitz H."/>
            <person name="Taylor A."/>
            <person name="Grigoriev I.V."/>
            <person name="Nagy L.G."/>
            <person name="Martin F."/>
            <person name="Kauserud H."/>
        </authorList>
    </citation>
    <scope>NUCLEOTIDE SEQUENCE</scope>
    <source>
        <strain evidence="2">CBHHK002</strain>
    </source>
</reference>
<protein>
    <submittedName>
        <fullName evidence="2">Uncharacterized protein</fullName>
    </submittedName>
</protein>
<accession>A0AAD7EMM1</accession>
<proteinExistence type="predicted"/>
<gene>
    <name evidence="2" type="ORF">DFH08DRAFT_812459</name>
</gene>
<keyword evidence="3" id="KW-1185">Reference proteome</keyword>
<evidence type="ECO:0000313" key="3">
    <source>
        <dbReference type="Proteomes" id="UP001218218"/>
    </source>
</evidence>
<sequence length="387" mass="43354">MVTGIGLPFITDIRTVRQQRISRRTWQMRLGQLGAMSRQNVFRDKFADNFHITFRRRTGRRWASKELKNSATEAEDRLSTEVAAHGGAQFEAKFAPPRWGDVNRSCNMAQMLGGDFLVISGKNKFKTAVFIEAGDSNSSAITAHVERSSFECKNKMDQSMSTLRETHIIMRHGMGCGGMPVNSRGGITTDTEKWGGCIKPSGSSKGRDKIFDVPGCGNSTSTSMAECSLVQIAGHVKTKCAFGKEQRQYDIQSRPKTRSEGREDMTTSLTFIERKEPLPQGRDKRRQAREADAALSEDRTHFKDREELSRSGLKDVERARLWKVAGALKPFGLGEPGEYLEAGPSPRTLLQGHTCLGTHFADDILNRPKKKQNDEATVEKPRLQRWN</sequence>
<feature type="region of interest" description="Disordered" evidence="1">
    <location>
        <begin position="367"/>
        <end position="387"/>
    </location>
</feature>
<dbReference type="Proteomes" id="UP001218218">
    <property type="component" value="Unassembled WGS sequence"/>
</dbReference>
<evidence type="ECO:0000256" key="1">
    <source>
        <dbReference type="SAM" id="MobiDB-lite"/>
    </source>
</evidence>
<comment type="caution">
    <text evidence="2">The sequence shown here is derived from an EMBL/GenBank/DDBJ whole genome shotgun (WGS) entry which is preliminary data.</text>
</comment>
<evidence type="ECO:0000313" key="2">
    <source>
        <dbReference type="EMBL" id="KAJ7339067.1"/>
    </source>
</evidence>
<dbReference type="EMBL" id="JARIHO010000028">
    <property type="protein sequence ID" value="KAJ7339067.1"/>
    <property type="molecule type" value="Genomic_DNA"/>
</dbReference>
<feature type="compositionally biased region" description="Basic and acidic residues" evidence="1">
    <location>
        <begin position="288"/>
        <end position="298"/>
    </location>
</feature>
<feature type="region of interest" description="Disordered" evidence="1">
    <location>
        <begin position="245"/>
        <end position="298"/>
    </location>
</feature>
<dbReference type="AlphaFoldDB" id="A0AAD7EMM1"/>
<organism evidence="2 3">
    <name type="scientific">Mycena albidolilacea</name>
    <dbReference type="NCBI Taxonomy" id="1033008"/>
    <lineage>
        <taxon>Eukaryota</taxon>
        <taxon>Fungi</taxon>
        <taxon>Dikarya</taxon>
        <taxon>Basidiomycota</taxon>
        <taxon>Agaricomycotina</taxon>
        <taxon>Agaricomycetes</taxon>
        <taxon>Agaricomycetidae</taxon>
        <taxon>Agaricales</taxon>
        <taxon>Marasmiineae</taxon>
        <taxon>Mycenaceae</taxon>
        <taxon>Mycena</taxon>
    </lineage>
</organism>